<accession>B3MG08</accession>
<dbReference type="HOGENOM" id="CLU_2087274_0_0_1"/>
<dbReference type="EMBL" id="CH902619">
    <property type="protein sequence ID" value="EDV35690.1"/>
    <property type="molecule type" value="Genomic_DNA"/>
</dbReference>
<evidence type="ECO:0000313" key="1">
    <source>
        <dbReference type="EMBL" id="EDV35690.1"/>
    </source>
</evidence>
<dbReference type="OrthoDB" id="7805945at2759"/>
<reference evidence="1 2" key="1">
    <citation type="journal article" date="2007" name="Nature">
        <title>Evolution of genes and genomes on the Drosophila phylogeny.</title>
        <authorList>
            <consortium name="Drosophila 12 Genomes Consortium"/>
            <person name="Clark A.G."/>
            <person name="Eisen M.B."/>
            <person name="Smith D.R."/>
            <person name="Bergman C.M."/>
            <person name="Oliver B."/>
            <person name="Markow T.A."/>
            <person name="Kaufman T.C."/>
            <person name="Kellis M."/>
            <person name="Gelbart W."/>
            <person name="Iyer V.N."/>
            <person name="Pollard D.A."/>
            <person name="Sackton T.B."/>
            <person name="Larracuente A.M."/>
            <person name="Singh N.D."/>
            <person name="Abad J.P."/>
            <person name="Abt D.N."/>
            <person name="Adryan B."/>
            <person name="Aguade M."/>
            <person name="Akashi H."/>
            <person name="Anderson W.W."/>
            <person name="Aquadro C.F."/>
            <person name="Ardell D.H."/>
            <person name="Arguello R."/>
            <person name="Artieri C.G."/>
            <person name="Barbash D.A."/>
            <person name="Barker D."/>
            <person name="Barsanti P."/>
            <person name="Batterham P."/>
            <person name="Batzoglou S."/>
            <person name="Begun D."/>
            <person name="Bhutkar A."/>
            <person name="Blanco E."/>
            <person name="Bosak S.A."/>
            <person name="Bradley R.K."/>
            <person name="Brand A.D."/>
            <person name="Brent M.R."/>
            <person name="Brooks A.N."/>
            <person name="Brown R.H."/>
            <person name="Butlin R.K."/>
            <person name="Caggese C."/>
            <person name="Calvi B.R."/>
            <person name="Bernardo de Carvalho A."/>
            <person name="Caspi A."/>
            <person name="Castrezana S."/>
            <person name="Celniker S.E."/>
            <person name="Chang J.L."/>
            <person name="Chapple C."/>
            <person name="Chatterji S."/>
            <person name="Chinwalla A."/>
            <person name="Civetta A."/>
            <person name="Clifton S.W."/>
            <person name="Comeron J.M."/>
            <person name="Costello J.C."/>
            <person name="Coyne J.A."/>
            <person name="Daub J."/>
            <person name="David R.G."/>
            <person name="Delcher A.L."/>
            <person name="Delehaunty K."/>
            <person name="Do C.B."/>
            <person name="Ebling H."/>
            <person name="Edwards K."/>
            <person name="Eickbush T."/>
            <person name="Evans J.D."/>
            <person name="Filipski A."/>
            <person name="Findeiss S."/>
            <person name="Freyhult E."/>
            <person name="Fulton L."/>
            <person name="Fulton R."/>
            <person name="Garcia A.C."/>
            <person name="Gardiner A."/>
            <person name="Garfield D.A."/>
            <person name="Garvin B.E."/>
            <person name="Gibson G."/>
            <person name="Gilbert D."/>
            <person name="Gnerre S."/>
            <person name="Godfrey J."/>
            <person name="Good R."/>
            <person name="Gotea V."/>
            <person name="Gravely B."/>
            <person name="Greenberg A.J."/>
            <person name="Griffiths-Jones S."/>
            <person name="Gross S."/>
            <person name="Guigo R."/>
            <person name="Gustafson E.A."/>
            <person name="Haerty W."/>
            <person name="Hahn M.W."/>
            <person name="Halligan D.L."/>
            <person name="Halpern A.L."/>
            <person name="Halter G.M."/>
            <person name="Han M.V."/>
            <person name="Heger A."/>
            <person name="Hillier L."/>
            <person name="Hinrichs A.S."/>
            <person name="Holmes I."/>
            <person name="Hoskins R.A."/>
            <person name="Hubisz M.J."/>
            <person name="Hultmark D."/>
            <person name="Huntley M.A."/>
            <person name="Jaffe D.B."/>
            <person name="Jagadeeshan S."/>
            <person name="Jeck W.R."/>
            <person name="Johnson J."/>
            <person name="Jones C.D."/>
            <person name="Jordan W.C."/>
            <person name="Karpen G.H."/>
            <person name="Kataoka E."/>
            <person name="Keightley P.D."/>
            <person name="Kheradpour P."/>
            <person name="Kirkness E.F."/>
            <person name="Koerich L.B."/>
            <person name="Kristiansen K."/>
            <person name="Kudrna D."/>
            <person name="Kulathinal R.J."/>
            <person name="Kumar S."/>
            <person name="Kwok R."/>
            <person name="Lander E."/>
            <person name="Langley C.H."/>
            <person name="Lapoint R."/>
            <person name="Lazzaro B.P."/>
            <person name="Lee S.J."/>
            <person name="Levesque L."/>
            <person name="Li R."/>
            <person name="Lin C.F."/>
            <person name="Lin M.F."/>
            <person name="Lindblad-Toh K."/>
            <person name="Llopart A."/>
            <person name="Long M."/>
            <person name="Low L."/>
            <person name="Lozovsky E."/>
            <person name="Lu J."/>
            <person name="Luo M."/>
            <person name="Machado C.A."/>
            <person name="Makalowski W."/>
            <person name="Marzo M."/>
            <person name="Matsuda M."/>
            <person name="Matzkin L."/>
            <person name="McAllister B."/>
            <person name="McBride C.S."/>
            <person name="McKernan B."/>
            <person name="McKernan K."/>
            <person name="Mendez-Lago M."/>
            <person name="Minx P."/>
            <person name="Mollenhauer M.U."/>
            <person name="Montooth K."/>
            <person name="Mount S.M."/>
            <person name="Mu X."/>
            <person name="Myers E."/>
            <person name="Negre B."/>
            <person name="Newfeld S."/>
            <person name="Nielsen R."/>
            <person name="Noor M.A."/>
            <person name="O'Grady P."/>
            <person name="Pachter L."/>
            <person name="Papaceit M."/>
            <person name="Parisi M.J."/>
            <person name="Parisi M."/>
            <person name="Parts L."/>
            <person name="Pedersen J.S."/>
            <person name="Pesole G."/>
            <person name="Phillippy A.M."/>
            <person name="Ponting C.P."/>
            <person name="Pop M."/>
            <person name="Porcelli D."/>
            <person name="Powell J.R."/>
            <person name="Prohaska S."/>
            <person name="Pruitt K."/>
            <person name="Puig M."/>
            <person name="Quesneville H."/>
            <person name="Ram K.R."/>
            <person name="Rand D."/>
            <person name="Rasmussen M.D."/>
            <person name="Reed L.K."/>
            <person name="Reenan R."/>
            <person name="Reily A."/>
            <person name="Remington K.A."/>
            <person name="Rieger T.T."/>
            <person name="Ritchie M.G."/>
            <person name="Robin C."/>
            <person name="Rogers Y.H."/>
            <person name="Rohde C."/>
            <person name="Rozas J."/>
            <person name="Rubenfield M.J."/>
            <person name="Ruiz A."/>
            <person name="Russo S."/>
            <person name="Salzberg S.L."/>
            <person name="Sanchez-Gracia A."/>
            <person name="Saranga D.J."/>
            <person name="Sato H."/>
            <person name="Schaeffer S.W."/>
            <person name="Schatz M.C."/>
            <person name="Schlenke T."/>
            <person name="Schwartz R."/>
            <person name="Segarra C."/>
            <person name="Singh R.S."/>
            <person name="Sirot L."/>
            <person name="Sirota M."/>
            <person name="Sisneros N.B."/>
            <person name="Smith C.D."/>
            <person name="Smith T.F."/>
            <person name="Spieth J."/>
            <person name="Stage D.E."/>
            <person name="Stark A."/>
            <person name="Stephan W."/>
            <person name="Strausberg R.L."/>
            <person name="Strempel S."/>
            <person name="Sturgill D."/>
            <person name="Sutton G."/>
            <person name="Sutton G.G."/>
            <person name="Tao W."/>
            <person name="Teichmann S."/>
            <person name="Tobari Y.N."/>
            <person name="Tomimura Y."/>
            <person name="Tsolas J.M."/>
            <person name="Valente V.L."/>
            <person name="Venter E."/>
            <person name="Venter J.C."/>
            <person name="Vicario S."/>
            <person name="Vieira F.G."/>
            <person name="Vilella A.J."/>
            <person name="Villasante A."/>
            <person name="Walenz B."/>
            <person name="Wang J."/>
            <person name="Wasserman M."/>
            <person name="Watts T."/>
            <person name="Wilson D."/>
            <person name="Wilson R.K."/>
            <person name="Wing R.A."/>
            <person name="Wolfner M.F."/>
            <person name="Wong A."/>
            <person name="Wong G.K."/>
            <person name="Wu C.I."/>
            <person name="Wu G."/>
            <person name="Yamamoto D."/>
            <person name="Yang H.P."/>
            <person name="Yang S.P."/>
            <person name="Yorke J.A."/>
            <person name="Yoshida K."/>
            <person name="Zdobnov E."/>
            <person name="Zhang P."/>
            <person name="Zhang Y."/>
            <person name="Zimin A.V."/>
            <person name="Baldwin J."/>
            <person name="Abdouelleil A."/>
            <person name="Abdulkadir J."/>
            <person name="Abebe A."/>
            <person name="Abera B."/>
            <person name="Abreu J."/>
            <person name="Acer S.C."/>
            <person name="Aftuck L."/>
            <person name="Alexander A."/>
            <person name="An P."/>
            <person name="Anderson E."/>
            <person name="Anderson S."/>
            <person name="Arachi H."/>
            <person name="Azer M."/>
            <person name="Bachantsang P."/>
            <person name="Barry A."/>
            <person name="Bayul T."/>
            <person name="Berlin A."/>
            <person name="Bessette D."/>
            <person name="Bloom T."/>
            <person name="Blye J."/>
            <person name="Boguslavskiy L."/>
            <person name="Bonnet C."/>
            <person name="Boukhgalter B."/>
            <person name="Bourzgui I."/>
            <person name="Brown A."/>
            <person name="Cahill P."/>
            <person name="Channer S."/>
            <person name="Cheshatsang Y."/>
            <person name="Chuda L."/>
            <person name="Citroen M."/>
            <person name="Collymore A."/>
            <person name="Cooke P."/>
            <person name="Costello M."/>
            <person name="D'Aco K."/>
            <person name="Daza R."/>
            <person name="De Haan G."/>
            <person name="DeGray S."/>
            <person name="DeMaso C."/>
            <person name="Dhargay N."/>
            <person name="Dooley K."/>
            <person name="Dooley E."/>
            <person name="Doricent M."/>
            <person name="Dorje P."/>
            <person name="Dorjee K."/>
            <person name="Dupes A."/>
            <person name="Elong R."/>
            <person name="Falk J."/>
            <person name="Farina A."/>
            <person name="Faro S."/>
            <person name="Ferguson D."/>
            <person name="Fisher S."/>
            <person name="Foley C.D."/>
            <person name="Franke A."/>
            <person name="Friedrich D."/>
            <person name="Gadbois L."/>
            <person name="Gearin G."/>
            <person name="Gearin C.R."/>
            <person name="Giannoukos G."/>
            <person name="Goode T."/>
            <person name="Graham J."/>
            <person name="Grandbois E."/>
            <person name="Grewal S."/>
            <person name="Gyaltsen K."/>
            <person name="Hafez N."/>
            <person name="Hagos B."/>
            <person name="Hall J."/>
            <person name="Henson C."/>
            <person name="Hollinger A."/>
            <person name="Honan T."/>
            <person name="Huard M.D."/>
            <person name="Hughes L."/>
            <person name="Hurhula B."/>
            <person name="Husby M.E."/>
            <person name="Kamat A."/>
            <person name="Kanga B."/>
            <person name="Kashin S."/>
            <person name="Khazanovich D."/>
            <person name="Kisner P."/>
            <person name="Lance K."/>
            <person name="Lara M."/>
            <person name="Lee W."/>
            <person name="Lennon N."/>
            <person name="Letendre F."/>
            <person name="LeVine R."/>
            <person name="Lipovsky A."/>
            <person name="Liu X."/>
            <person name="Liu J."/>
            <person name="Liu S."/>
            <person name="Lokyitsang T."/>
            <person name="Lokyitsang Y."/>
            <person name="Lubonja R."/>
            <person name="Lui A."/>
            <person name="MacDonald P."/>
            <person name="Magnisalis V."/>
            <person name="Maru K."/>
            <person name="Matthews C."/>
            <person name="McCusker W."/>
            <person name="McDonough S."/>
            <person name="Mehta T."/>
            <person name="Meldrim J."/>
            <person name="Meneus L."/>
            <person name="Mihai O."/>
            <person name="Mihalev A."/>
            <person name="Mihova T."/>
            <person name="Mittelman R."/>
            <person name="Mlenga V."/>
            <person name="Montmayeur A."/>
            <person name="Mulrain L."/>
            <person name="Navidi A."/>
            <person name="Naylor J."/>
            <person name="Negash T."/>
            <person name="Nguyen T."/>
            <person name="Nguyen N."/>
            <person name="Nicol R."/>
            <person name="Norbu C."/>
            <person name="Norbu N."/>
            <person name="Novod N."/>
            <person name="O'Neill B."/>
            <person name="Osman S."/>
            <person name="Markiewicz E."/>
            <person name="Oyono O.L."/>
            <person name="Patti C."/>
            <person name="Phunkhang P."/>
            <person name="Pierre F."/>
            <person name="Priest M."/>
            <person name="Raghuraman S."/>
            <person name="Rege F."/>
            <person name="Reyes R."/>
            <person name="Rise C."/>
            <person name="Rogov P."/>
            <person name="Ross K."/>
            <person name="Ryan E."/>
            <person name="Settipalli S."/>
            <person name="Shea T."/>
            <person name="Sherpa N."/>
            <person name="Shi L."/>
            <person name="Shih D."/>
            <person name="Sparrow T."/>
            <person name="Spaulding J."/>
            <person name="Stalker J."/>
            <person name="Stange-Thomann N."/>
            <person name="Stavropoulos S."/>
            <person name="Stone C."/>
            <person name="Strader C."/>
            <person name="Tesfaye S."/>
            <person name="Thomson T."/>
            <person name="Thoulutsang Y."/>
            <person name="Thoulutsang D."/>
            <person name="Topham K."/>
            <person name="Topping I."/>
            <person name="Tsamla T."/>
            <person name="Vassiliev H."/>
            <person name="Vo A."/>
            <person name="Wangchuk T."/>
            <person name="Wangdi T."/>
            <person name="Weiand M."/>
            <person name="Wilkinson J."/>
            <person name="Wilson A."/>
            <person name="Yadav S."/>
            <person name="Young G."/>
            <person name="Yu Q."/>
            <person name="Zembek L."/>
            <person name="Zhong D."/>
            <person name="Zimmer A."/>
            <person name="Zwirko Z."/>
            <person name="Jaffe D.B."/>
            <person name="Alvarez P."/>
            <person name="Brockman W."/>
            <person name="Butler J."/>
            <person name="Chin C."/>
            <person name="Gnerre S."/>
            <person name="Grabherr M."/>
            <person name="Kleber M."/>
            <person name="Mauceli E."/>
            <person name="MacCallum I."/>
        </authorList>
    </citation>
    <scope>NUCLEOTIDE SEQUENCE [LARGE SCALE GENOMIC DNA]</scope>
    <source>
        <strain evidence="2">Tucson 14024-0371.13</strain>
    </source>
</reference>
<dbReference type="InParanoid" id="B3MG08"/>
<name>B3MG08_DROAN</name>
<dbReference type="GeneID" id="6495450"/>
<protein>
    <submittedName>
        <fullName evidence="1">Uncharacterized protein</fullName>
    </submittedName>
</protein>
<keyword evidence="2" id="KW-1185">Reference proteome</keyword>
<dbReference type="Proteomes" id="UP000007801">
    <property type="component" value="Unassembled WGS sequence"/>
</dbReference>
<gene>
    <name evidence="1" type="primary">Dana\GF12601</name>
    <name evidence="1" type="synonym">dana_GLEANR_12617</name>
    <name evidence="1" type="ORF">GF12601</name>
</gene>
<evidence type="ECO:0000313" key="2">
    <source>
        <dbReference type="Proteomes" id="UP000007801"/>
    </source>
</evidence>
<dbReference type="KEGG" id="dan:6495450"/>
<dbReference type="AlphaFoldDB" id="B3MG08"/>
<organism evidence="1 2">
    <name type="scientific">Drosophila ananassae</name>
    <name type="common">Fruit fly</name>
    <dbReference type="NCBI Taxonomy" id="7217"/>
    <lineage>
        <taxon>Eukaryota</taxon>
        <taxon>Metazoa</taxon>
        <taxon>Ecdysozoa</taxon>
        <taxon>Arthropoda</taxon>
        <taxon>Hexapoda</taxon>
        <taxon>Insecta</taxon>
        <taxon>Pterygota</taxon>
        <taxon>Neoptera</taxon>
        <taxon>Endopterygota</taxon>
        <taxon>Diptera</taxon>
        <taxon>Brachycera</taxon>
        <taxon>Muscomorpha</taxon>
        <taxon>Ephydroidea</taxon>
        <taxon>Drosophilidae</taxon>
        <taxon>Drosophila</taxon>
        <taxon>Sophophora</taxon>
    </lineage>
</organism>
<dbReference type="PhylomeDB" id="B3MG08"/>
<sequence length="117" mass="14153">MSRKLNTLVGRTPVVRNFIRSIGMHTKFYADVSSSCHPEQRRTLPSVYLNKIEMMPILETELHPSEWKTRRPKMATTIQRRGKKDHFDELYKKEQRCYSDSYRWSEFRRKFIYGSYV</sequence>
<proteinExistence type="predicted"/>
<dbReference type="OMA" id="RCKEYFR"/>